<evidence type="ECO:0000256" key="1">
    <source>
        <dbReference type="SAM" id="Phobius"/>
    </source>
</evidence>
<dbReference type="EMBL" id="LN899819">
    <property type="protein sequence ID" value="CUV12792.1"/>
    <property type="molecule type" value="Genomic_DNA"/>
</dbReference>
<reference evidence="2" key="1">
    <citation type="submission" date="2015-10" db="EMBL/GenBank/DDBJ databases">
        <authorList>
            <person name="Gilbert D.G."/>
        </authorList>
    </citation>
    <scope>NUCLEOTIDE SEQUENCE</scope>
    <source>
        <strain evidence="2">Phyl III-seqv23</strain>
    </source>
</reference>
<dbReference type="PATRIC" id="fig|305.106.peg.1536"/>
<keyword evidence="1" id="KW-0472">Membrane</keyword>
<name>A0A0S4TRV3_RALSL</name>
<organism evidence="2">
    <name type="scientific">Ralstonia solanacearum</name>
    <name type="common">Pseudomonas solanacearum</name>
    <dbReference type="NCBI Taxonomy" id="305"/>
    <lineage>
        <taxon>Bacteria</taxon>
        <taxon>Pseudomonadati</taxon>
        <taxon>Pseudomonadota</taxon>
        <taxon>Betaproteobacteria</taxon>
        <taxon>Burkholderiales</taxon>
        <taxon>Burkholderiaceae</taxon>
        <taxon>Ralstonia</taxon>
        <taxon>Ralstonia solanacearum species complex</taxon>
    </lineage>
</organism>
<accession>A0A0S4TRV3</accession>
<feature type="transmembrane region" description="Helical" evidence="1">
    <location>
        <begin position="6"/>
        <end position="24"/>
    </location>
</feature>
<feature type="transmembrane region" description="Helical" evidence="1">
    <location>
        <begin position="77"/>
        <end position="97"/>
    </location>
</feature>
<feature type="transmembrane region" description="Helical" evidence="1">
    <location>
        <begin position="44"/>
        <end position="65"/>
    </location>
</feature>
<protein>
    <recommendedName>
        <fullName evidence="3">Transmembrane protein</fullName>
    </recommendedName>
</protein>
<proteinExistence type="predicted"/>
<evidence type="ECO:0000313" key="2">
    <source>
        <dbReference type="EMBL" id="CUV12792.1"/>
    </source>
</evidence>
<keyword evidence="1" id="KW-0812">Transmembrane</keyword>
<gene>
    <name evidence="2" type="ORF">RUN39_v1_430012</name>
</gene>
<evidence type="ECO:0008006" key="3">
    <source>
        <dbReference type="Google" id="ProtNLM"/>
    </source>
</evidence>
<dbReference type="AlphaFoldDB" id="A0A0S4TRV3"/>
<keyword evidence="1" id="KW-1133">Transmembrane helix</keyword>
<sequence>METLSLVVEVAIPMTIGLTVSLYLRGVTNRLLVDLCGTQTRSDFWVRVTTILITGTPLLLALAFGLSGRPDAAIGDVARRALSMSTLGIVIAVGSMARAIMGSLPKAAAGPQPAGASA</sequence>